<feature type="compositionally biased region" description="Polar residues" evidence="1">
    <location>
        <begin position="293"/>
        <end position="307"/>
    </location>
</feature>
<feature type="compositionally biased region" description="Polar residues" evidence="1">
    <location>
        <begin position="11"/>
        <end position="26"/>
    </location>
</feature>
<evidence type="ECO:0000313" key="3">
    <source>
        <dbReference type="RefSeq" id="XP_008483449.1"/>
    </source>
</evidence>
<feature type="region of interest" description="Disordered" evidence="1">
    <location>
        <begin position="1"/>
        <end position="108"/>
    </location>
</feature>
<protein>
    <submittedName>
        <fullName evidence="3">Uncharacterized protein LOC103520130</fullName>
    </submittedName>
</protein>
<organism evidence="2 3">
    <name type="scientific">Diaphorina citri</name>
    <name type="common">Asian citrus psyllid</name>
    <dbReference type="NCBI Taxonomy" id="121845"/>
    <lineage>
        <taxon>Eukaryota</taxon>
        <taxon>Metazoa</taxon>
        <taxon>Ecdysozoa</taxon>
        <taxon>Arthropoda</taxon>
        <taxon>Hexapoda</taxon>
        <taxon>Insecta</taxon>
        <taxon>Pterygota</taxon>
        <taxon>Neoptera</taxon>
        <taxon>Paraneoptera</taxon>
        <taxon>Hemiptera</taxon>
        <taxon>Sternorrhyncha</taxon>
        <taxon>Psylloidea</taxon>
        <taxon>Psyllidae</taxon>
        <taxon>Diaphorininae</taxon>
        <taxon>Diaphorina</taxon>
    </lineage>
</organism>
<dbReference type="KEGG" id="dci:103520130"/>
<feature type="region of interest" description="Disordered" evidence="1">
    <location>
        <begin position="514"/>
        <end position="579"/>
    </location>
</feature>
<evidence type="ECO:0000313" key="2">
    <source>
        <dbReference type="Proteomes" id="UP000079169"/>
    </source>
</evidence>
<dbReference type="Proteomes" id="UP000079169">
    <property type="component" value="Unplaced"/>
</dbReference>
<reference evidence="3" key="1">
    <citation type="submission" date="2025-08" db="UniProtKB">
        <authorList>
            <consortium name="RefSeq"/>
        </authorList>
    </citation>
    <scope>IDENTIFICATION</scope>
</reference>
<feature type="compositionally biased region" description="Polar residues" evidence="1">
    <location>
        <begin position="64"/>
        <end position="84"/>
    </location>
</feature>
<proteinExistence type="predicted"/>
<dbReference type="RefSeq" id="XP_008483449.1">
    <property type="nucleotide sequence ID" value="XM_008485227.2"/>
</dbReference>
<feature type="compositionally biased region" description="Basic and acidic residues" evidence="1">
    <location>
        <begin position="314"/>
        <end position="324"/>
    </location>
</feature>
<feature type="compositionally biased region" description="Polar residues" evidence="1">
    <location>
        <begin position="535"/>
        <end position="549"/>
    </location>
</feature>
<feature type="region of interest" description="Disordered" evidence="1">
    <location>
        <begin position="425"/>
        <end position="496"/>
    </location>
</feature>
<feature type="compositionally biased region" description="Basic residues" evidence="1">
    <location>
        <begin position="95"/>
        <end position="104"/>
    </location>
</feature>
<feature type="compositionally biased region" description="Basic and acidic residues" evidence="1">
    <location>
        <begin position="556"/>
        <end position="566"/>
    </location>
</feature>
<accession>A0A1S3DJX6</accession>
<sequence>MGKLARCNCSKCRTNQRSYTPRGTRNMSKRMLKRKTSMRMHTPMKKSRQSDASPSGDKVPSASRDVTSSKPNEVTSSSKQNRVQSVKEYDLKSSSSKRKFHSSTKSKFNSCTHVRIPANQKDLNNLQTVVKEVPPIVQTLVKYEDLTSVSSNPTSCWSIKPRYKSYTRVKPRIIQQDSNTIQPVEKEDSHASTKSTLNSCKHNENPTKQVIVCRSTTKPRVCSATKPRVCSHKSKVSDQSLSSTANSYSTISAVQTPKENAPCACHICIKPCSQGSNSRGSKQHRKITGDGDTGSSQKDPKPRTSTPKIPEMPMTKDKTGDHLRRMTSTRNTPGECQKSKSLDENNMAYHPSRCTNQKPTNQKDLNNLQTVVKEVPPIVQTLVKYEDLASVSSEPTSCWSIKPRYKSYTRVKPRIIREDSNTIQPIEKEDSHASTKSTLNSCKHNENPTKQVIVFRSTTKPRVRSATKPRVCSHKSKVSDQSLSSTANSYSTISPVQTPKENAPCACHICKKPCSQGSNSRGSKQHRKITGDGDTGSSQKDPKPRTSTPKIPEMPMTKDKTGDHLRRMTSTRNTPGECQKRKSLDENNIMTYHPSSCSHPSKSYVIDQSALIFERDLCIYDVDPLLNDFHGSAHAQTSKSFQQTVDLKVSKCFLNIWVYDLMSLVTLGIIRY</sequence>
<name>A0A1S3DJX6_DIACI</name>
<feature type="region of interest" description="Disordered" evidence="1">
    <location>
        <begin position="274"/>
        <end position="340"/>
    </location>
</feature>
<dbReference type="PaxDb" id="121845-A0A1S3DJX6"/>
<gene>
    <name evidence="3" type="primary">LOC103520130</name>
</gene>
<evidence type="ECO:0000256" key="1">
    <source>
        <dbReference type="SAM" id="MobiDB-lite"/>
    </source>
</evidence>
<feature type="compositionally biased region" description="Polar residues" evidence="1">
    <location>
        <begin position="479"/>
        <end position="496"/>
    </location>
</feature>
<dbReference type="GeneID" id="103520130"/>
<keyword evidence="2" id="KW-1185">Reference proteome</keyword>
<feature type="compositionally biased region" description="Basic residues" evidence="1">
    <location>
        <begin position="27"/>
        <end position="47"/>
    </location>
</feature>
<feature type="compositionally biased region" description="Basic residues" evidence="1">
    <location>
        <begin position="459"/>
        <end position="476"/>
    </location>
</feature>
<dbReference type="AlphaFoldDB" id="A0A1S3DJX6"/>